<evidence type="ECO:0000313" key="2">
    <source>
        <dbReference type="Proteomes" id="UP001428341"/>
    </source>
</evidence>
<evidence type="ECO:0000313" key="1">
    <source>
        <dbReference type="EMBL" id="KAK9222750.1"/>
    </source>
</evidence>
<dbReference type="Proteomes" id="UP001428341">
    <property type="component" value="Unassembled WGS sequence"/>
</dbReference>
<sequence length="152" mass="17345">MFNNKRTAIEDLTVKIPTKFPGVKSVEIKEQVRGIVMMLEGEDPIAICSFVRKKDRTAEIIQYGANDNFVQVPIKFLFKVLFTCEQVSRDDLRHMEVIGDIDEVTLANMLRRKIGYVETMKLDILDGRNQPAIEPEVPQQPFPAETPCCSIM</sequence>
<comment type="caution">
    <text evidence="1">The sequence shown here is derived from an EMBL/GenBank/DDBJ whole genome shotgun (WGS) entry which is preliminary data.</text>
</comment>
<proteinExistence type="predicted"/>
<protein>
    <submittedName>
        <fullName evidence="1">Uncharacterized protein</fullName>
    </submittedName>
</protein>
<dbReference type="AlphaFoldDB" id="A0AAP0MSY7"/>
<dbReference type="EMBL" id="JBCGBO010000002">
    <property type="protein sequence ID" value="KAK9222750.1"/>
    <property type="molecule type" value="Genomic_DNA"/>
</dbReference>
<name>A0AAP0MSY7_9ROSI</name>
<keyword evidence="2" id="KW-1185">Reference proteome</keyword>
<dbReference type="PANTHER" id="PTHR46371">
    <property type="entry name" value="OS04G0464100 PROTEIN"/>
    <property type="match status" value="1"/>
</dbReference>
<dbReference type="InterPro" id="IPR044296">
    <property type="entry name" value="HIPP46"/>
</dbReference>
<accession>A0AAP0MSY7</accession>
<reference evidence="1 2" key="1">
    <citation type="submission" date="2024-05" db="EMBL/GenBank/DDBJ databases">
        <title>Haplotype-resolved chromosome-level genome assembly of Huyou (Citrus changshanensis).</title>
        <authorList>
            <person name="Miao C."/>
            <person name="Chen W."/>
            <person name="Wu Y."/>
            <person name="Wang L."/>
            <person name="Zhao S."/>
            <person name="Grierson D."/>
            <person name="Xu C."/>
            <person name="Chen K."/>
        </authorList>
    </citation>
    <scope>NUCLEOTIDE SEQUENCE [LARGE SCALE GENOMIC DNA]</scope>
    <source>
        <strain evidence="1">01-14</strain>
        <tissue evidence="1">Leaf</tissue>
    </source>
</reference>
<organism evidence="1 2">
    <name type="scientific">Citrus x changshan-huyou</name>
    <dbReference type="NCBI Taxonomy" id="2935761"/>
    <lineage>
        <taxon>Eukaryota</taxon>
        <taxon>Viridiplantae</taxon>
        <taxon>Streptophyta</taxon>
        <taxon>Embryophyta</taxon>
        <taxon>Tracheophyta</taxon>
        <taxon>Spermatophyta</taxon>
        <taxon>Magnoliopsida</taxon>
        <taxon>eudicotyledons</taxon>
        <taxon>Gunneridae</taxon>
        <taxon>Pentapetalae</taxon>
        <taxon>rosids</taxon>
        <taxon>malvids</taxon>
        <taxon>Sapindales</taxon>
        <taxon>Rutaceae</taxon>
        <taxon>Aurantioideae</taxon>
        <taxon>Citrus</taxon>
    </lineage>
</organism>
<gene>
    <name evidence="1" type="ORF">WN944_011187</name>
</gene>